<feature type="compositionally biased region" description="Polar residues" evidence="1">
    <location>
        <begin position="56"/>
        <end position="67"/>
    </location>
</feature>
<feature type="region of interest" description="Disordered" evidence="1">
    <location>
        <begin position="23"/>
        <end position="95"/>
    </location>
</feature>
<evidence type="ECO:0000313" key="3">
    <source>
        <dbReference type="Proteomes" id="UP001139559"/>
    </source>
</evidence>
<accession>A0A9X2BLK1</accession>
<name>A0A9X2BLK1_9VIBR</name>
<dbReference type="EMBL" id="JAJHVV010000018">
    <property type="protein sequence ID" value="MCK6265717.1"/>
    <property type="molecule type" value="Genomic_DNA"/>
</dbReference>
<reference evidence="2" key="1">
    <citation type="submission" date="2021-11" db="EMBL/GenBank/DDBJ databases">
        <title>Vibrio ZSDE26 sp. nov. and Vibrio ZSDZ34 sp. nov., isolated from coastal seawater in Qingdao.</title>
        <authorList>
            <person name="Zhang P."/>
        </authorList>
    </citation>
    <scope>NUCLEOTIDE SEQUENCE</scope>
    <source>
        <strain evidence="2">ZSDE26</strain>
    </source>
</reference>
<protein>
    <submittedName>
        <fullName evidence="2">Uncharacterized protein</fullName>
    </submittedName>
</protein>
<evidence type="ECO:0000256" key="1">
    <source>
        <dbReference type="SAM" id="MobiDB-lite"/>
    </source>
</evidence>
<dbReference type="Proteomes" id="UP001139559">
    <property type="component" value="Unassembled WGS sequence"/>
</dbReference>
<dbReference type="AlphaFoldDB" id="A0A9X2BLK1"/>
<sequence length="95" mass="10174">MHQSSSLNDIEAALGQPADALGKEAVRNDFSNPFENGLEFPTPEIGNDMHRPPHGSQHNSVGLTTGGQEERLTPTLPLSDPDVTTTPLEGLNRSD</sequence>
<gene>
    <name evidence="2" type="ORF">KP803_20880</name>
</gene>
<organism evidence="2 3">
    <name type="scientific">Vibrio amylolyticus</name>
    <dbReference type="NCBI Taxonomy" id="2847292"/>
    <lineage>
        <taxon>Bacteria</taxon>
        <taxon>Pseudomonadati</taxon>
        <taxon>Pseudomonadota</taxon>
        <taxon>Gammaproteobacteria</taxon>
        <taxon>Vibrionales</taxon>
        <taxon>Vibrionaceae</taxon>
        <taxon>Vibrio</taxon>
    </lineage>
</organism>
<comment type="caution">
    <text evidence="2">The sequence shown here is derived from an EMBL/GenBank/DDBJ whole genome shotgun (WGS) entry which is preliminary data.</text>
</comment>
<proteinExistence type="predicted"/>
<keyword evidence="3" id="KW-1185">Reference proteome</keyword>
<evidence type="ECO:0000313" key="2">
    <source>
        <dbReference type="EMBL" id="MCK6265717.1"/>
    </source>
</evidence>
<dbReference type="RefSeq" id="WP_248010780.1">
    <property type="nucleotide sequence ID" value="NZ_JAJHVV010000018.1"/>
</dbReference>